<dbReference type="EMBL" id="OZ004256">
    <property type="protein sequence ID" value="CAK7903759.1"/>
    <property type="molecule type" value="Genomic_DNA"/>
</dbReference>
<gene>
    <name evidence="3" type="ORF">CAAN4_D06150</name>
</gene>
<dbReference type="PANTHER" id="PTHR10696">
    <property type="entry name" value="GAMMA-BUTYROBETAINE HYDROXYLASE-RELATED"/>
    <property type="match status" value="1"/>
</dbReference>
<name>A0ABP0EE79_9ASCO</name>
<dbReference type="SUPFAM" id="SSF51197">
    <property type="entry name" value="Clavaminate synthase-like"/>
    <property type="match status" value="1"/>
</dbReference>
<evidence type="ECO:0000313" key="3">
    <source>
        <dbReference type="EMBL" id="CAK7903759.1"/>
    </source>
</evidence>
<dbReference type="InterPro" id="IPR042098">
    <property type="entry name" value="TauD-like_sf"/>
</dbReference>
<organism evidence="3 4">
    <name type="scientific">[Candida] anglica</name>
    <dbReference type="NCBI Taxonomy" id="148631"/>
    <lineage>
        <taxon>Eukaryota</taxon>
        <taxon>Fungi</taxon>
        <taxon>Dikarya</taxon>
        <taxon>Ascomycota</taxon>
        <taxon>Saccharomycotina</taxon>
        <taxon>Pichiomycetes</taxon>
        <taxon>Debaryomycetaceae</taxon>
        <taxon>Kurtzmaniella</taxon>
    </lineage>
</organism>
<dbReference type="InterPro" id="IPR050411">
    <property type="entry name" value="AlphaKG_dependent_hydroxylases"/>
</dbReference>
<keyword evidence="1" id="KW-0560">Oxidoreductase</keyword>
<protein>
    <recommendedName>
        <fullName evidence="2">TauD/TfdA-like domain-containing protein</fullName>
    </recommendedName>
</protein>
<dbReference type="InterPro" id="IPR003819">
    <property type="entry name" value="TauD/TfdA-like"/>
</dbReference>
<evidence type="ECO:0000259" key="2">
    <source>
        <dbReference type="Pfam" id="PF02668"/>
    </source>
</evidence>
<feature type="domain" description="TauD/TfdA-like" evidence="2">
    <location>
        <begin position="97"/>
        <end position="347"/>
    </location>
</feature>
<dbReference type="Proteomes" id="UP001497600">
    <property type="component" value="Chromosome D"/>
</dbReference>
<accession>A0ABP0EE79</accession>
<dbReference type="Gene3D" id="3.60.130.10">
    <property type="entry name" value="Clavaminate synthase-like"/>
    <property type="match status" value="1"/>
</dbReference>
<dbReference type="Pfam" id="PF02668">
    <property type="entry name" value="TauD"/>
    <property type="match status" value="1"/>
</dbReference>
<evidence type="ECO:0000313" key="4">
    <source>
        <dbReference type="Proteomes" id="UP001497600"/>
    </source>
</evidence>
<keyword evidence="4" id="KW-1185">Reference proteome</keyword>
<sequence>MSVIPEHIQNYRYYSDSPGHLLTGDEWELLNAKHVPSENDKLPDGWPEQLEGPLVWSGSDLEKTPEKYLYILSEEDKEELDVAIKSFDQSGQELDKVVSETFPLPKLGPRLESFANDIYNGIGLKLVRGLDVDKYTERQRVIAYLGISSYVGDIRDAQGINRALIHIKSIAHVPKEKRAPIVVSQQTTDAQMFHNDVGLDIVSLFVLDLPKTGGESLITSSYTIYNELAKTRPELISLLADEDEFDWPTKPKEGGSLIHYVDNKYISYFSTRVFIGFGDLPRDERFPPLNDKQKDAFGAFHWVGYKHSLSIPIEKGDIEYVNNLYLQHSRHGFVEDKDHRRHVARLWLRNSKYSSQLKYPKAIQDKIDEGYFPTTYTQEIPLNEDDEEKIKFKYNATSLKSLYAKPK</sequence>
<evidence type="ECO:0000256" key="1">
    <source>
        <dbReference type="ARBA" id="ARBA00023002"/>
    </source>
</evidence>
<dbReference type="PANTHER" id="PTHR10696:SF54">
    <property type="entry name" value="FAMILY OXIDOREDUCTASE, PUTATIVE (AFU_ORTHOLOGUE AFUA_4G13850)-RELATED"/>
    <property type="match status" value="1"/>
</dbReference>
<proteinExistence type="predicted"/>
<reference evidence="3 4" key="1">
    <citation type="submission" date="2024-01" db="EMBL/GenBank/DDBJ databases">
        <authorList>
            <consortium name="Genoscope - CEA"/>
            <person name="William W."/>
        </authorList>
    </citation>
    <scope>NUCLEOTIDE SEQUENCE [LARGE SCALE GENOMIC DNA]</scope>
    <source>
        <strain evidence="3 4">29B2s-10</strain>
    </source>
</reference>